<dbReference type="PROSITE" id="PS00478">
    <property type="entry name" value="LIM_DOMAIN_1"/>
    <property type="match status" value="1"/>
</dbReference>
<dbReference type="Gene3D" id="1.10.418.10">
    <property type="entry name" value="Calponin-like domain"/>
    <property type="match status" value="1"/>
</dbReference>
<dbReference type="InterPro" id="IPR031865">
    <property type="entry name" value="DUF4757"/>
</dbReference>
<keyword evidence="2 4" id="KW-0862">Zinc</keyword>
<keyword evidence="10" id="KW-1185">Reference proteome</keyword>
<feature type="compositionally biased region" description="Polar residues" evidence="5">
    <location>
        <begin position="592"/>
        <end position="601"/>
    </location>
</feature>
<feature type="compositionally biased region" description="Polar residues" evidence="5">
    <location>
        <begin position="396"/>
        <end position="410"/>
    </location>
</feature>
<feature type="compositionally biased region" description="Basic and acidic residues" evidence="5">
    <location>
        <begin position="1075"/>
        <end position="1088"/>
    </location>
</feature>
<dbReference type="SUPFAM" id="SSF50156">
    <property type="entry name" value="PDZ domain-like"/>
    <property type="match status" value="1"/>
</dbReference>
<dbReference type="PROSITE" id="PS50106">
    <property type="entry name" value="PDZ"/>
    <property type="match status" value="1"/>
</dbReference>
<evidence type="ECO:0000256" key="2">
    <source>
        <dbReference type="ARBA" id="ARBA00022833"/>
    </source>
</evidence>
<feature type="compositionally biased region" description="Acidic residues" evidence="5">
    <location>
        <begin position="632"/>
        <end position="654"/>
    </location>
</feature>
<feature type="compositionally biased region" description="Polar residues" evidence="5">
    <location>
        <begin position="563"/>
        <end position="573"/>
    </location>
</feature>
<dbReference type="SUPFAM" id="SSF47576">
    <property type="entry name" value="Calponin-homology domain, CH-domain"/>
    <property type="match status" value="1"/>
</dbReference>
<dbReference type="GO" id="GO:0080090">
    <property type="term" value="P:regulation of primary metabolic process"/>
    <property type="evidence" value="ECO:0007669"/>
    <property type="project" value="UniProtKB-ARBA"/>
</dbReference>
<evidence type="ECO:0000313" key="9">
    <source>
        <dbReference type="EMBL" id="KAG5833110.1"/>
    </source>
</evidence>
<feature type="domain" description="Calponin-homology (CH)" evidence="6">
    <location>
        <begin position="12"/>
        <end position="128"/>
    </location>
</feature>
<feature type="compositionally biased region" description="Polar residues" evidence="5">
    <location>
        <begin position="1283"/>
        <end position="1300"/>
    </location>
</feature>
<feature type="region of interest" description="Disordered" evidence="5">
    <location>
        <begin position="174"/>
        <end position="221"/>
    </location>
</feature>
<feature type="compositionally biased region" description="Polar residues" evidence="5">
    <location>
        <begin position="429"/>
        <end position="442"/>
    </location>
</feature>
<feature type="compositionally biased region" description="Basic and acidic residues" evidence="5">
    <location>
        <begin position="904"/>
        <end position="917"/>
    </location>
</feature>
<dbReference type="Pfam" id="PF15949">
    <property type="entry name" value="DUF4757"/>
    <property type="match status" value="1"/>
</dbReference>
<dbReference type="PANTHER" id="PTHR46767:SF1">
    <property type="entry name" value="LIM DOMAIN ONLY PROTEIN 7"/>
    <property type="match status" value="1"/>
</dbReference>
<dbReference type="Proteomes" id="UP001044222">
    <property type="component" value="Chromosome 16"/>
</dbReference>
<sequence length="1376" mass="154500">MEWREQSTVSCEDAFLEAQRWVEEVTKSFGSSSFRSALENGVLLCDLINRLKPGIVKRVNRLSTPIAGLDNVNVFLRACGKLGLKEAQLFHPGDLQDLSSRVTVRPEETNRRLKNVLITIYWLGRKAQADPIYNGPYLKLKAFEGLLGLALSKALEDPANPRVNVRDSGFSDSWYTEKEEPFPPQPSHRREDSLDSLDSVESRTLSISSDTTLKGSSEGCGSDAEADLGYRMTESKDGLQYRRSLVVEPKAAAQFNQFLPTKDKPSGYVPAPLRKKRVERQEDNRRSWASPLFTEEDGTFARSKSMNDITVDPEVLRQVRYEELAKIRAQVKENEDQWQNDLSEWKNRRKSVNSSIVKKKEEREQIEQITGGGWGRGSTRRPKTFREMQEERESRGQASPSPSRRLQSASEDVPSGPAPQPHVPKLSGRSYTVDSLYSSRNRAASPLSPPVEEDREHAQDPELDPTPVLKPTSLYPAKTAALRASPTSAAGAEQPDGLPSSPALSRSGASSPAAGAAKPAEPRFPFSRPAAEEQGSGALYRRSGVGAALAPAVSASLPRSYQRPDSSRLTSVVTPRPFGTQATRIASLPRTFAQTDGSQKRVNGGTAGSSRYRAFMTEEEVRAQASSAHSSEEEEEEDEEEEEEEGEEEEEEQQQEGATPAPLSSTDGPKPKPESALSSAPKSEDTQEVYCDMRINLNQKPNSGRDFGFQTNWDSTGAFIKSIQEGSAAELCQLRAGDEVLALSGLQVSELSYDQWKASLEAALQKGCLVMDIRRHGRNSSPDKFINTCRELTPQPAAEIATRAPESSRPPVTDVASKGMNGGFRDDSVTMRNKDSEPISLKNFKRRSEFFEQQGGAESAISDLQVPPVSSSSNRWSWDLDEERRRQEKWQKEQERLLQEKYQRDQEKLEEEWRRAQQEAVESAAGKLEVDRGATEAETRSLSPYSPLSPLSQATPPPADEEEEERERQEVEQQLQREEEERLRRKEELRLQRKREEEEAAKRREAELKERKRREDEERLRRAEELRLQRKREEEEEERRRKLEEEERRRRRQKAEEEQRREQEALQEQWAKSKSTPDLDEVQKEDARGASSRQGGMAQWLLEEELQRKRSSRAQKLQAASELEAERRNILNAMKYRNPERVVNSGAGEASWSRDSVRRAGQPLKPVENDRQLILEEMKKKTLLLTDSSWIRQRSASMNKEPASPASPIRRGESLDYLDTDNSWRPPSWSAAPTAYSRPQSAVPGSAPSRGYTRPASSTLPASPTPRPPPRPSSWALNPPSPHTRTAPTDPDPSSLQRSRSVSGKKICTFCDTPLGKGAAMIIESLGLCYHLSCFKCSDCKAGLGGSETGAEVRIRNQQLYCNSCYIRFKTGKPTM</sequence>
<dbReference type="PROSITE" id="PS50023">
    <property type="entry name" value="LIM_DOMAIN_2"/>
    <property type="match status" value="1"/>
</dbReference>
<dbReference type="GO" id="GO:0023051">
    <property type="term" value="P:regulation of signaling"/>
    <property type="evidence" value="ECO:0007669"/>
    <property type="project" value="InterPro"/>
</dbReference>
<feature type="region of interest" description="Disordered" evidence="5">
    <location>
        <begin position="904"/>
        <end position="1104"/>
    </location>
</feature>
<feature type="region of interest" description="Disordered" evidence="5">
    <location>
        <begin position="332"/>
        <end position="686"/>
    </location>
</feature>
<dbReference type="Pfam" id="PF00307">
    <property type="entry name" value="CH"/>
    <property type="match status" value="1"/>
</dbReference>
<feature type="compositionally biased region" description="Basic and acidic residues" evidence="5">
    <location>
        <begin position="928"/>
        <end position="939"/>
    </location>
</feature>
<accession>A0A9D3LQ48</accession>
<evidence type="ECO:0000256" key="1">
    <source>
        <dbReference type="ARBA" id="ARBA00022723"/>
    </source>
</evidence>
<dbReference type="SMART" id="SM00033">
    <property type="entry name" value="CH"/>
    <property type="match status" value="1"/>
</dbReference>
<name>A0A9D3LQ48_ANGAN</name>
<evidence type="ECO:0008006" key="11">
    <source>
        <dbReference type="Google" id="ProtNLM"/>
    </source>
</evidence>
<feature type="compositionally biased region" description="Low complexity" evidence="5">
    <location>
        <begin position="941"/>
        <end position="952"/>
    </location>
</feature>
<reference evidence="9" key="1">
    <citation type="submission" date="2021-01" db="EMBL/GenBank/DDBJ databases">
        <title>A chromosome-scale assembly of European eel, Anguilla anguilla.</title>
        <authorList>
            <person name="Henkel C."/>
            <person name="Jong-Raadsen S.A."/>
            <person name="Dufour S."/>
            <person name="Weltzien F.-A."/>
            <person name="Palstra A.P."/>
            <person name="Pelster B."/>
            <person name="Spaink H.P."/>
            <person name="Van Den Thillart G.E."/>
            <person name="Jansen H."/>
            <person name="Zahm M."/>
            <person name="Klopp C."/>
            <person name="Cedric C."/>
            <person name="Louis A."/>
            <person name="Berthelot C."/>
            <person name="Parey E."/>
            <person name="Roest Crollius H."/>
            <person name="Montfort J."/>
            <person name="Robinson-Rechavi M."/>
            <person name="Bucao C."/>
            <person name="Bouchez O."/>
            <person name="Gislard M."/>
            <person name="Lluch J."/>
            <person name="Milhes M."/>
            <person name="Lampietro C."/>
            <person name="Lopez Roques C."/>
            <person name="Donnadieu C."/>
            <person name="Braasch I."/>
            <person name="Desvignes T."/>
            <person name="Postlethwait J."/>
            <person name="Bobe J."/>
            <person name="Guiguen Y."/>
            <person name="Dirks R."/>
        </authorList>
    </citation>
    <scope>NUCLEOTIDE SEQUENCE</scope>
    <source>
        <strain evidence="9">Tag_6206</strain>
        <tissue evidence="9">Liver</tissue>
    </source>
</reference>
<feature type="compositionally biased region" description="Polar residues" evidence="5">
    <location>
        <begin position="202"/>
        <end position="215"/>
    </location>
</feature>
<dbReference type="SMART" id="SM00228">
    <property type="entry name" value="PDZ"/>
    <property type="match status" value="1"/>
</dbReference>
<dbReference type="CDD" id="cd08368">
    <property type="entry name" value="LIM"/>
    <property type="match status" value="1"/>
</dbReference>
<keyword evidence="3 4" id="KW-0440">LIM domain</keyword>
<dbReference type="InterPro" id="IPR036872">
    <property type="entry name" value="CH_dom_sf"/>
</dbReference>
<evidence type="ECO:0000256" key="3">
    <source>
        <dbReference type="ARBA" id="ARBA00023038"/>
    </source>
</evidence>
<dbReference type="InterPro" id="IPR029978">
    <property type="entry name" value="LMO-7"/>
</dbReference>
<feature type="compositionally biased region" description="Low complexity" evidence="5">
    <location>
        <begin position="544"/>
        <end position="558"/>
    </location>
</feature>
<feature type="compositionally biased region" description="Low complexity" evidence="5">
    <location>
        <begin position="497"/>
        <end position="517"/>
    </location>
</feature>
<proteinExistence type="predicted"/>
<dbReference type="Gene3D" id="2.10.110.10">
    <property type="entry name" value="Cysteine Rich Protein"/>
    <property type="match status" value="1"/>
</dbReference>
<feature type="compositionally biased region" description="Low complexity" evidence="5">
    <location>
        <begin position="1253"/>
        <end position="1262"/>
    </location>
</feature>
<feature type="region of interest" description="Disordered" evidence="5">
    <location>
        <begin position="277"/>
        <end position="305"/>
    </location>
</feature>
<dbReference type="InterPro" id="IPR001781">
    <property type="entry name" value="Znf_LIM"/>
</dbReference>
<feature type="compositionally biased region" description="Polar residues" evidence="5">
    <location>
        <begin position="1187"/>
        <end position="1198"/>
    </location>
</feature>
<feature type="region of interest" description="Disordered" evidence="5">
    <location>
        <begin position="1140"/>
        <end position="1172"/>
    </location>
</feature>
<dbReference type="PANTHER" id="PTHR46767">
    <property type="entry name" value="LIM DOMAIN ONLY PROTEIN 7"/>
    <property type="match status" value="1"/>
</dbReference>
<dbReference type="SMART" id="SM00132">
    <property type="entry name" value="LIM"/>
    <property type="match status" value="1"/>
</dbReference>
<feature type="compositionally biased region" description="Pro residues" evidence="5">
    <location>
        <begin position="1263"/>
        <end position="1272"/>
    </location>
</feature>
<feature type="domain" description="PDZ" evidence="8">
    <location>
        <begin position="694"/>
        <end position="775"/>
    </location>
</feature>
<evidence type="ECO:0000256" key="4">
    <source>
        <dbReference type="PROSITE-ProRule" id="PRU00125"/>
    </source>
</evidence>
<feature type="region of interest" description="Disordered" evidence="5">
    <location>
        <begin position="1186"/>
        <end position="1300"/>
    </location>
</feature>
<dbReference type="InterPro" id="IPR001715">
    <property type="entry name" value="CH_dom"/>
</dbReference>
<evidence type="ECO:0000313" key="10">
    <source>
        <dbReference type="Proteomes" id="UP001044222"/>
    </source>
</evidence>
<organism evidence="9 10">
    <name type="scientific">Anguilla anguilla</name>
    <name type="common">European freshwater eel</name>
    <name type="synonym">Muraena anguilla</name>
    <dbReference type="NCBI Taxonomy" id="7936"/>
    <lineage>
        <taxon>Eukaryota</taxon>
        <taxon>Metazoa</taxon>
        <taxon>Chordata</taxon>
        <taxon>Craniata</taxon>
        <taxon>Vertebrata</taxon>
        <taxon>Euteleostomi</taxon>
        <taxon>Actinopterygii</taxon>
        <taxon>Neopterygii</taxon>
        <taxon>Teleostei</taxon>
        <taxon>Anguilliformes</taxon>
        <taxon>Anguillidae</taxon>
        <taxon>Anguilla</taxon>
    </lineage>
</organism>
<dbReference type="InterPro" id="IPR001478">
    <property type="entry name" value="PDZ"/>
</dbReference>
<dbReference type="Pfam" id="PF00412">
    <property type="entry name" value="LIM"/>
    <property type="match status" value="1"/>
</dbReference>
<feature type="domain" description="LIM zinc-binding" evidence="7">
    <location>
        <begin position="1306"/>
        <end position="1372"/>
    </location>
</feature>
<evidence type="ECO:0000259" key="8">
    <source>
        <dbReference type="PROSITE" id="PS50106"/>
    </source>
</evidence>
<evidence type="ECO:0000256" key="5">
    <source>
        <dbReference type="SAM" id="MobiDB-lite"/>
    </source>
</evidence>
<feature type="compositionally biased region" description="Basic and acidic residues" evidence="5">
    <location>
        <begin position="384"/>
        <end position="395"/>
    </location>
</feature>
<feature type="region of interest" description="Disordered" evidence="5">
    <location>
        <begin position="800"/>
        <end position="839"/>
    </location>
</feature>
<dbReference type="GO" id="GO:0030155">
    <property type="term" value="P:regulation of cell adhesion"/>
    <property type="evidence" value="ECO:0007669"/>
    <property type="project" value="InterPro"/>
</dbReference>
<dbReference type="EMBL" id="JAFIRN010000016">
    <property type="protein sequence ID" value="KAG5833110.1"/>
    <property type="molecule type" value="Genomic_DNA"/>
</dbReference>
<feature type="region of interest" description="Disordered" evidence="5">
    <location>
        <begin position="854"/>
        <end position="875"/>
    </location>
</feature>
<feature type="compositionally biased region" description="Basic and acidic residues" evidence="5">
    <location>
        <begin position="966"/>
        <end position="1064"/>
    </location>
</feature>
<dbReference type="GO" id="GO:0010604">
    <property type="term" value="P:positive regulation of macromolecule metabolic process"/>
    <property type="evidence" value="ECO:0007669"/>
    <property type="project" value="UniProtKB-ARBA"/>
</dbReference>
<comment type="caution">
    <text evidence="9">The sequence shown here is derived from an EMBL/GenBank/DDBJ whole genome shotgun (WGS) entry which is preliminary data.</text>
</comment>
<protein>
    <recommendedName>
        <fullName evidence="11">LIM domain only protein 7</fullName>
    </recommendedName>
</protein>
<dbReference type="InterPro" id="IPR036034">
    <property type="entry name" value="PDZ_sf"/>
</dbReference>
<dbReference type="FunFam" id="1.10.418.10:FF:000038">
    <property type="entry name" value="LIM and calponin homology domains-containing protein 1"/>
    <property type="match status" value="1"/>
</dbReference>
<dbReference type="PROSITE" id="PS50021">
    <property type="entry name" value="CH"/>
    <property type="match status" value="1"/>
</dbReference>
<dbReference type="Gene3D" id="2.30.42.10">
    <property type="match status" value="1"/>
</dbReference>
<feature type="compositionally biased region" description="Basic and acidic residues" evidence="5">
    <location>
        <begin position="824"/>
        <end position="837"/>
    </location>
</feature>
<keyword evidence="1 4" id="KW-0479">Metal-binding</keyword>
<evidence type="ECO:0000259" key="7">
    <source>
        <dbReference type="PROSITE" id="PS50023"/>
    </source>
</evidence>
<evidence type="ECO:0000259" key="6">
    <source>
        <dbReference type="PROSITE" id="PS50021"/>
    </source>
</evidence>
<dbReference type="FunFam" id="2.10.110.10:FF:000041">
    <property type="entry name" value="LIM and calponin homology domains 1"/>
    <property type="match status" value="1"/>
</dbReference>
<dbReference type="GO" id="GO:0046872">
    <property type="term" value="F:metal ion binding"/>
    <property type="evidence" value="ECO:0007669"/>
    <property type="project" value="UniProtKB-KW"/>
</dbReference>
<gene>
    <name evidence="9" type="ORF">ANANG_G00272390</name>
</gene>